<evidence type="ECO:0000256" key="1">
    <source>
        <dbReference type="ARBA" id="ARBA00006354"/>
    </source>
</evidence>
<dbReference type="Gene3D" id="3.30.230.10">
    <property type="match status" value="1"/>
</dbReference>
<dbReference type="GO" id="GO:0005524">
    <property type="term" value="F:ATP binding"/>
    <property type="evidence" value="ECO:0007669"/>
    <property type="project" value="InterPro"/>
</dbReference>
<dbReference type="Pfam" id="PF13335">
    <property type="entry name" value="Mg_chelatase_C"/>
    <property type="match status" value="1"/>
</dbReference>
<dbReference type="Gene3D" id="3.40.50.300">
    <property type="entry name" value="P-loop containing nucleotide triphosphate hydrolases"/>
    <property type="match status" value="1"/>
</dbReference>
<gene>
    <name evidence="4" type="ORF">IW252_000260</name>
</gene>
<reference evidence="4" key="1">
    <citation type="submission" date="2020-11" db="EMBL/GenBank/DDBJ databases">
        <title>Sequencing the genomes of 1000 actinobacteria strains.</title>
        <authorList>
            <person name="Klenk H.-P."/>
        </authorList>
    </citation>
    <scope>NUCLEOTIDE SEQUENCE</scope>
    <source>
        <strain evidence="4">DSM 26152</strain>
    </source>
</reference>
<dbReference type="InterPro" id="IPR004482">
    <property type="entry name" value="Mg_chelat-rel"/>
</dbReference>
<evidence type="ECO:0000313" key="5">
    <source>
        <dbReference type="Proteomes" id="UP000625033"/>
    </source>
</evidence>
<dbReference type="SUPFAM" id="SSF54211">
    <property type="entry name" value="Ribosomal protein S5 domain 2-like"/>
    <property type="match status" value="1"/>
</dbReference>
<comment type="similarity">
    <text evidence="1">Belongs to the Mg-chelatase subunits D/I family. ComM subfamily.</text>
</comment>
<dbReference type="InterPro" id="IPR000523">
    <property type="entry name" value="Mg_chelatse_chII-like_cat_dom"/>
</dbReference>
<dbReference type="InterPro" id="IPR003593">
    <property type="entry name" value="AAA+_ATPase"/>
</dbReference>
<feature type="region of interest" description="Disordered" evidence="2">
    <location>
        <begin position="177"/>
        <end position="202"/>
    </location>
</feature>
<dbReference type="NCBIfam" id="TIGR00368">
    <property type="entry name" value="YifB family Mg chelatase-like AAA ATPase"/>
    <property type="match status" value="1"/>
</dbReference>
<dbReference type="AlphaFoldDB" id="A0A931GDI2"/>
<dbReference type="PANTHER" id="PTHR32039:SF7">
    <property type="entry name" value="COMPETENCE PROTEIN COMM"/>
    <property type="match status" value="1"/>
</dbReference>
<organism evidence="4 5">
    <name type="scientific">Zhihengliuella flava</name>
    <dbReference type="NCBI Taxonomy" id="1285193"/>
    <lineage>
        <taxon>Bacteria</taxon>
        <taxon>Bacillati</taxon>
        <taxon>Actinomycetota</taxon>
        <taxon>Actinomycetes</taxon>
        <taxon>Micrococcales</taxon>
        <taxon>Micrococcaceae</taxon>
        <taxon>Zhihengliuella</taxon>
    </lineage>
</organism>
<accession>A0A931GDI2</accession>
<dbReference type="InterPro" id="IPR025158">
    <property type="entry name" value="Mg_chelat-rel_C"/>
</dbReference>
<dbReference type="PANTHER" id="PTHR32039">
    <property type="entry name" value="MAGNESIUM-CHELATASE SUBUNIT CHLI"/>
    <property type="match status" value="1"/>
</dbReference>
<evidence type="ECO:0000313" key="4">
    <source>
        <dbReference type="EMBL" id="MBG6083493.1"/>
    </source>
</evidence>
<dbReference type="EMBL" id="JADOTZ010000001">
    <property type="protein sequence ID" value="MBG6083493.1"/>
    <property type="molecule type" value="Genomic_DNA"/>
</dbReference>
<evidence type="ECO:0000259" key="3">
    <source>
        <dbReference type="SMART" id="SM00382"/>
    </source>
</evidence>
<dbReference type="Proteomes" id="UP000625033">
    <property type="component" value="Unassembled WGS sequence"/>
</dbReference>
<dbReference type="SMART" id="SM00382">
    <property type="entry name" value="AAA"/>
    <property type="match status" value="1"/>
</dbReference>
<feature type="domain" description="AAA+ ATPase" evidence="3">
    <location>
        <begin position="227"/>
        <end position="410"/>
    </location>
</feature>
<dbReference type="PRINTS" id="PR00830">
    <property type="entry name" value="ENDOLAPTASE"/>
</dbReference>
<dbReference type="InterPro" id="IPR027417">
    <property type="entry name" value="P-loop_NTPase"/>
</dbReference>
<dbReference type="RefSeq" id="WP_196834925.1">
    <property type="nucleotide sequence ID" value="NZ_JADOTZ010000001.1"/>
</dbReference>
<dbReference type="Pfam" id="PF01078">
    <property type="entry name" value="Mg_chelatase"/>
    <property type="match status" value="1"/>
</dbReference>
<dbReference type="Pfam" id="PF13541">
    <property type="entry name" value="ChlI"/>
    <property type="match status" value="1"/>
</dbReference>
<keyword evidence="5" id="KW-1185">Reference proteome</keyword>
<dbReference type="InterPro" id="IPR020568">
    <property type="entry name" value="Ribosomal_Su5_D2-typ_SF"/>
</dbReference>
<comment type="caution">
    <text evidence="4">The sequence shown here is derived from an EMBL/GenBank/DDBJ whole genome shotgun (WGS) entry which is preliminary data.</text>
</comment>
<protein>
    <submittedName>
        <fullName evidence="4">Magnesium chelatase family protein</fullName>
    </submittedName>
</protein>
<dbReference type="SUPFAM" id="SSF52540">
    <property type="entry name" value="P-loop containing nucleoside triphosphate hydrolases"/>
    <property type="match status" value="1"/>
</dbReference>
<dbReference type="InterPro" id="IPR045006">
    <property type="entry name" value="CHLI-like"/>
</dbReference>
<dbReference type="InterPro" id="IPR014721">
    <property type="entry name" value="Ribsml_uS5_D2-typ_fold_subgr"/>
</dbReference>
<evidence type="ECO:0000256" key="2">
    <source>
        <dbReference type="SAM" id="MobiDB-lite"/>
    </source>
</evidence>
<proteinExistence type="inferred from homology"/>
<name>A0A931GDI2_9MICC</name>
<sequence>MSVARLGRSRGIALTGVTGHVVDVEADIGGGLPNFILLGLPDASLAEARDRIRSAARNTGIPLSPRRITVNLQPATLPKRGSILDLAIMLATLAAEGLIESKNQVVCLGELGLDGSLRPVPGVLPAVLAGLQAGFHQFVVPEDNVAEARLVPGAEVRSYRHLADVVEERLVDPALARSLRRSTGGSSDAPEAAPRSEPVPAARTAGDFADIRGQQLARFAVEVAAAGRHHLLLRGEPGAGKTMLAERLPTILPRLSDQEAMETTAIHSVDGSARVTELLRTPPLVAPHHTATMSALVGGGSGLPRPGAASRAHHGVLFLDEAPEFRSGVLDALRQPLESGEISIHRSSGAARFPAQFQLLLSANMCPCGRSAAGVTDCDCTPMARRRYFGRLSGPLLDRVDIQIPVRRVPASELMSAEAGESSREIAHRVATARQQQLDRLTGFGCRTNAEVPGRLLRGPLAPAAPAVSSVEQAVQRGWLSARGYDRVLRLAWTVADLAGAGAPTREHVDIALNLRKSEGE</sequence>